<keyword evidence="4" id="KW-1185">Reference proteome</keyword>
<comment type="similarity">
    <text evidence="1">Belongs to the histidine acid phosphatase family.</text>
</comment>
<dbReference type="InterPro" id="IPR050645">
    <property type="entry name" value="Histidine_acid_phosphatase"/>
</dbReference>
<dbReference type="CDD" id="cd07061">
    <property type="entry name" value="HP_HAP_like"/>
    <property type="match status" value="1"/>
</dbReference>
<dbReference type="SUPFAM" id="SSF53254">
    <property type="entry name" value="Phosphoglycerate mutase-like"/>
    <property type="match status" value="1"/>
</dbReference>
<reference evidence="4" key="2">
    <citation type="submission" date="2015-01" db="EMBL/GenBank/DDBJ databases">
        <title>Evolutionary Origins and Diversification of the Mycorrhizal Mutualists.</title>
        <authorList>
            <consortium name="DOE Joint Genome Institute"/>
            <consortium name="Mycorrhizal Genomics Consortium"/>
            <person name="Kohler A."/>
            <person name="Kuo A."/>
            <person name="Nagy L.G."/>
            <person name="Floudas D."/>
            <person name="Copeland A."/>
            <person name="Barry K.W."/>
            <person name="Cichocki N."/>
            <person name="Veneault-Fourrey C."/>
            <person name="LaButti K."/>
            <person name="Lindquist E.A."/>
            <person name="Lipzen A."/>
            <person name="Lundell T."/>
            <person name="Morin E."/>
            <person name="Murat C."/>
            <person name="Riley R."/>
            <person name="Ohm R."/>
            <person name="Sun H."/>
            <person name="Tunlid A."/>
            <person name="Henrissat B."/>
            <person name="Grigoriev I.V."/>
            <person name="Hibbett D.S."/>
            <person name="Martin F."/>
        </authorList>
    </citation>
    <scope>NUCLEOTIDE SEQUENCE [LARGE SCALE GENOMIC DNA]</scope>
    <source>
        <strain evidence="4">LaAM-08-1</strain>
    </source>
</reference>
<dbReference type="PANTHER" id="PTHR11567">
    <property type="entry name" value="ACID PHOSPHATASE-RELATED"/>
    <property type="match status" value="1"/>
</dbReference>
<organism evidence="3 4">
    <name type="scientific">Laccaria amethystina LaAM-08-1</name>
    <dbReference type="NCBI Taxonomy" id="1095629"/>
    <lineage>
        <taxon>Eukaryota</taxon>
        <taxon>Fungi</taxon>
        <taxon>Dikarya</taxon>
        <taxon>Basidiomycota</taxon>
        <taxon>Agaricomycotina</taxon>
        <taxon>Agaricomycetes</taxon>
        <taxon>Agaricomycetidae</taxon>
        <taxon>Agaricales</taxon>
        <taxon>Agaricineae</taxon>
        <taxon>Hydnangiaceae</taxon>
        <taxon>Laccaria</taxon>
    </lineage>
</organism>
<evidence type="ECO:0000256" key="2">
    <source>
        <dbReference type="SAM" id="Phobius"/>
    </source>
</evidence>
<evidence type="ECO:0000313" key="4">
    <source>
        <dbReference type="Proteomes" id="UP000054477"/>
    </source>
</evidence>
<dbReference type="EMBL" id="KN838581">
    <property type="protein sequence ID" value="KIK03304.1"/>
    <property type="molecule type" value="Genomic_DNA"/>
</dbReference>
<dbReference type="Proteomes" id="UP000054477">
    <property type="component" value="Unassembled WGS sequence"/>
</dbReference>
<evidence type="ECO:0000313" key="3">
    <source>
        <dbReference type="EMBL" id="KIK03304.1"/>
    </source>
</evidence>
<dbReference type="AlphaFoldDB" id="A0A0C9XP61"/>
<dbReference type="InterPro" id="IPR000560">
    <property type="entry name" value="His_Pase_clade-2"/>
</dbReference>
<keyword evidence="2" id="KW-1133">Transmembrane helix</keyword>
<reference evidence="3 4" key="1">
    <citation type="submission" date="2014-04" db="EMBL/GenBank/DDBJ databases">
        <authorList>
            <consortium name="DOE Joint Genome Institute"/>
            <person name="Kuo A."/>
            <person name="Kohler A."/>
            <person name="Nagy L.G."/>
            <person name="Floudas D."/>
            <person name="Copeland A."/>
            <person name="Barry K.W."/>
            <person name="Cichocki N."/>
            <person name="Veneault-Fourrey C."/>
            <person name="LaButti K."/>
            <person name="Lindquist E.A."/>
            <person name="Lipzen A."/>
            <person name="Lundell T."/>
            <person name="Morin E."/>
            <person name="Murat C."/>
            <person name="Sun H."/>
            <person name="Tunlid A."/>
            <person name="Henrissat B."/>
            <person name="Grigoriev I.V."/>
            <person name="Hibbett D.S."/>
            <person name="Martin F."/>
            <person name="Nordberg H.P."/>
            <person name="Cantor M.N."/>
            <person name="Hua S.X."/>
        </authorList>
    </citation>
    <scope>NUCLEOTIDE SEQUENCE [LARGE SCALE GENOMIC DNA]</scope>
    <source>
        <strain evidence="3 4">LaAM-08-1</strain>
    </source>
</reference>
<proteinExistence type="inferred from homology"/>
<dbReference type="Gene3D" id="3.40.50.1240">
    <property type="entry name" value="Phosphoglycerate mutase-like"/>
    <property type="match status" value="1"/>
</dbReference>
<dbReference type="PANTHER" id="PTHR11567:SF142">
    <property type="entry name" value="PHOSPHOGLYCERATE MUTASE-LIKE PROTEIN"/>
    <property type="match status" value="1"/>
</dbReference>
<name>A0A0C9XP61_9AGAR</name>
<dbReference type="HOGENOM" id="CLU_023111_2_1_1"/>
<sequence length="446" mass="47835">MSSQLLGVVLLIRHGDREGFYQDPTTYTPYNTALTPLGNQQEFQLGQLLRARYLNASSPFFIPGMNTTLANETEILIRADAGGEPGVIFNSAVALLQGLFPPTVGYNTTLANGTTVTGPLGGYQTVPINTVDSNKDVSLEGWLSCNSFVTATNIFYNTSAFAQKAAEHADFISSLPKYLDGRPATLQNMWNIFDFMNVESIHDSNFVEALPPTYLAQARDLANWHEYNVFSSPQLNGVGNIAGRTILPSILNGFASIAKPSDPLKFIYQAISYKPFISLFNMTGLAEMNPELAGIVNYAAAIALEVRQSPGAAPVLRFNFKNGTDDDDFKTYNFLNSSGDVPLSVFVNHVASSTVNDTATWCGVCQNTQDRGCAALAVATAKGVASVHLHQQISPLGAGFLGAGVTLAVAVMMVGVLFFLGLLSIGRARGRKHAGSPSNESPDRKA</sequence>
<dbReference type="STRING" id="1095629.A0A0C9XP61"/>
<feature type="transmembrane region" description="Helical" evidence="2">
    <location>
        <begin position="396"/>
        <end position="423"/>
    </location>
</feature>
<evidence type="ECO:0000256" key="1">
    <source>
        <dbReference type="ARBA" id="ARBA00005375"/>
    </source>
</evidence>
<keyword evidence="2" id="KW-0812">Transmembrane</keyword>
<dbReference type="InterPro" id="IPR029033">
    <property type="entry name" value="His_PPase_superfam"/>
</dbReference>
<keyword evidence="2" id="KW-0472">Membrane</keyword>
<protein>
    <submittedName>
        <fullName evidence="3">Unplaced genomic scaffold K443scaffold_46, whole genome shotgun sequence</fullName>
    </submittedName>
</protein>
<gene>
    <name evidence="3" type="ORF">K443DRAFT_478643</name>
</gene>
<dbReference type="GO" id="GO:0016791">
    <property type="term" value="F:phosphatase activity"/>
    <property type="evidence" value="ECO:0007669"/>
    <property type="project" value="TreeGrafter"/>
</dbReference>
<dbReference type="Pfam" id="PF00328">
    <property type="entry name" value="His_Phos_2"/>
    <property type="match status" value="1"/>
</dbReference>
<accession>A0A0C9XP61</accession>
<dbReference type="OrthoDB" id="258392at2759"/>